<evidence type="ECO:0000259" key="1">
    <source>
        <dbReference type="PROSITE" id="PS50206"/>
    </source>
</evidence>
<dbReference type="SMART" id="SM00450">
    <property type="entry name" value="RHOD"/>
    <property type="match status" value="1"/>
</dbReference>
<dbReference type="InterPro" id="IPR036873">
    <property type="entry name" value="Rhodanese-like_dom_sf"/>
</dbReference>
<proteinExistence type="predicted"/>
<dbReference type="PANTHER" id="PTHR43031:SF17">
    <property type="entry name" value="SULFURTRANSFERASE YTWF-RELATED"/>
    <property type="match status" value="1"/>
</dbReference>
<dbReference type="Pfam" id="PF00581">
    <property type="entry name" value="Rhodanese"/>
    <property type="match status" value="1"/>
</dbReference>
<reference evidence="3" key="1">
    <citation type="journal article" date="2019" name="Int. J. Syst. Evol. Microbiol.">
        <title>The Global Catalogue of Microorganisms (GCM) 10K type strain sequencing project: providing services to taxonomists for standard genome sequencing and annotation.</title>
        <authorList>
            <consortium name="The Broad Institute Genomics Platform"/>
            <consortium name="The Broad Institute Genome Sequencing Center for Infectious Disease"/>
            <person name="Wu L."/>
            <person name="Ma J."/>
        </authorList>
    </citation>
    <scope>NUCLEOTIDE SEQUENCE [LARGE SCALE GENOMIC DNA]</scope>
    <source>
        <strain evidence="3">CGMCC 1.12769</strain>
    </source>
</reference>
<name>A0ABQ1YD99_9BACL</name>
<keyword evidence="3" id="KW-1185">Reference proteome</keyword>
<dbReference type="Proteomes" id="UP000659344">
    <property type="component" value="Unassembled WGS sequence"/>
</dbReference>
<dbReference type="EMBL" id="BMFT01000001">
    <property type="protein sequence ID" value="GGH21869.1"/>
    <property type="molecule type" value="Genomic_DNA"/>
</dbReference>
<accession>A0ABQ1YD99</accession>
<dbReference type="InterPro" id="IPR001763">
    <property type="entry name" value="Rhodanese-like_dom"/>
</dbReference>
<evidence type="ECO:0000313" key="3">
    <source>
        <dbReference type="Proteomes" id="UP000659344"/>
    </source>
</evidence>
<dbReference type="PROSITE" id="PS50206">
    <property type="entry name" value="RHODANESE_3"/>
    <property type="match status" value="1"/>
</dbReference>
<dbReference type="CDD" id="cd00158">
    <property type="entry name" value="RHOD"/>
    <property type="match status" value="1"/>
</dbReference>
<feature type="domain" description="Rhodanese" evidence="1">
    <location>
        <begin position="20"/>
        <end position="103"/>
    </location>
</feature>
<gene>
    <name evidence="2" type="ORF">GCM10008013_20010</name>
</gene>
<dbReference type="InterPro" id="IPR050229">
    <property type="entry name" value="GlpE_sulfurtransferase"/>
</dbReference>
<protein>
    <submittedName>
        <fullName evidence="2">Rhodanese-like domain-containing protein</fullName>
    </submittedName>
</protein>
<dbReference type="RefSeq" id="WP_188538227.1">
    <property type="nucleotide sequence ID" value="NZ_BMFT01000001.1"/>
</dbReference>
<organism evidence="2 3">
    <name type="scientific">Paenibacillus segetis</name>
    <dbReference type="NCBI Taxonomy" id="1325360"/>
    <lineage>
        <taxon>Bacteria</taxon>
        <taxon>Bacillati</taxon>
        <taxon>Bacillota</taxon>
        <taxon>Bacilli</taxon>
        <taxon>Bacillales</taxon>
        <taxon>Paenibacillaceae</taxon>
        <taxon>Paenibacillus</taxon>
    </lineage>
</organism>
<dbReference type="Gene3D" id="3.40.250.10">
    <property type="entry name" value="Rhodanese-like domain"/>
    <property type="match status" value="1"/>
</dbReference>
<dbReference type="SUPFAM" id="SSF52821">
    <property type="entry name" value="Rhodanese/Cell cycle control phosphatase"/>
    <property type="match status" value="1"/>
</dbReference>
<sequence>MSFQISKEISTSELASRLKNGESPIIVDVREPAEWVEGHIAGAKHIPLGQLIERMDELDKNQEMIIVCRSGGRSGLACELLSENGFDVVNMTGGLMSWTDELV</sequence>
<comment type="caution">
    <text evidence="2">The sequence shown here is derived from an EMBL/GenBank/DDBJ whole genome shotgun (WGS) entry which is preliminary data.</text>
</comment>
<dbReference type="PANTHER" id="PTHR43031">
    <property type="entry name" value="FAD-DEPENDENT OXIDOREDUCTASE"/>
    <property type="match status" value="1"/>
</dbReference>
<evidence type="ECO:0000313" key="2">
    <source>
        <dbReference type="EMBL" id="GGH21869.1"/>
    </source>
</evidence>